<reference evidence="2" key="3">
    <citation type="journal article" date="2019" name="Int. J. Syst. Evol. Microbiol.">
        <title>Geobacillus proteiniphilus sp. nov., a thermophilic bacterium isolated from a high-temperature heavy oil reservoir in China.</title>
        <authorList>
            <person name="Semenova E.M."/>
            <person name="Sokolova D.S."/>
            <person name="Grouzdev D.S."/>
            <person name="Poltaraus A.B."/>
            <person name="Vinokurova N.G."/>
            <person name="Tourova T.P."/>
            <person name="Nazina T.N."/>
        </authorList>
    </citation>
    <scope>NUCLEOTIDE SEQUENCE</scope>
    <source>
        <strain evidence="2">1017</strain>
    </source>
</reference>
<protein>
    <submittedName>
        <fullName evidence="2 3">Minor capsid protein</fullName>
    </submittedName>
</protein>
<organism evidence="2 4">
    <name type="scientific">Geobacillus proteiniphilus</name>
    <dbReference type="NCBI Taxonomy" id="860353"/>
    <lineage>
        <taxon>Bacteria</taxon>
        <taxon>Bacillati</taxon>
        <taxon>Bacillota</taxon>
        <taxon>Bacilli</taxon>
        <taxon>Bacillales</taxon>
        <taxon>Anoxybacillaceae</taxon>
        <taxon>Geobacillus</taxon>
    </lineage>
</organism>
<proteinExistence type="predicted"/>
<reference evidence="3 5" key="4">
    <citation type="submission" date="2023-08" db="EMBL/GenBank/DDBJ databases">
        <title>Genome sequencing of the thermostable Gram positive bacteria Geobacillus proteiniphilus strain T-6.</title>
        <authorList>
            <person name="Shulami S."/>
            <person name="Shoham Y."/>
        </authorList>
    </citation>
    <scope>NUCLEOTIDE SEQUENCE [LARGE SCALE GENOMIC DNA]</scope>
    <source>
        <strain evidence="3 5">T-6</strain>
    </source>
</reference>
<gene>
    <name evidence="2" type="ORF">BRO54_3297</name>
    <name evidence="3" type="ORF">RA955_14915</name>
</gene>
<dbReference type="RefSeq" id="WP_239691282.1">
    <property type="nucleotide sequence ID" value="NZ_CP133076.1"/>
</dbReference>
<sequence>MEKYEILATLDMRTSDICRSMDGKVYEVKNYKPGTTAPTFHVRCRTTTIPYFDESEYTKG</sequence>
<evidence type="ECO:0000313" key="3">
    <source>
        <dbReference type="EMBL" id="WMJ15981.1"/>
    </source>
</evidence>
<evidence type="ECO:0000313" key="2">
    <source>
        <dbReference type="EMBL" id="OKO89746.1"/>
    </source>
</evidence>
<evidence type="ECO:0000259" key="1">
    <source>
        <dbReference type="Pfam" id="PF04233"/>
    </source>
</evidence>
<dbReference type="EMBL" id="CP133076">
    <property type="protein sequence ID" value="WMJ15981.1"/>
    <property type="molecule type" value="Genomic_DNA"/>
</dbReference>
<dbReference type="Proteomes" id="UP001223761">
    <property type="component" value="Chromosome"/>
</dbReference>
<reference evidence="2 4" key="1">
    <citation type="submission" date="2016-11" db="EMBL/GenBank/DDBJ databases">
        <authorList>
            <person name="Kadnikov V."/>
            <person name="Nazina T."/>
        </authorList>
    </citation>
    <scope>NUCLEOTIDE SEQUENCE [LARGE SCALE GENOMIC DNA]</scope>
    <source>
        <strain evidence="2 4">1017</strain>
    </source>
</reference>
<feature type="domain" description="Phage head morphogenesis" evidence="1">
    <location>
        <begin position="2"/>
        <end position="49"/>
    </location>
</feature>
<dbReference type="Pfam" id="PF04233">
    <property type="entry name" value="Phage_Mu_F"/>
    <property type="match status" value="1"/>
</dbReference>
<evidence type="ECO:0000313" key="5">
    <source>
        <dbReference type="Proteomes" id="UP001223761"/>
    </source>
</evidence>
<reference evidence="4" key="2">
    <citation type="submission" date="2017-01" db="EMBL/GenBank/DDBJ databases">
        <title>Genome sequencing and annotation of Geobacillus sp. 1017, a Hydrocarbon-Oxidizing Thermophilic Bacterium Isolated from a Heavy Oil Reservoir (China).</title>
        <authorList>
            <person name="Kadnikov V.V."/>
            <person name="Mardanov A.V."/>
            <person name="Poltaraus A.B."/>
            <person name="Sokolova D.S."/>
            <person name="Semenova E.M."/>
            <person name="Ravin N.V."/>
            <person name="Tourova T.P."/>
            <person name="Nazina T.N."/>
        </authorList>
    </citation>
    <scope>NUCLEOTIDE SEQUENCE [LARGE SCALE GENOMIC DNA]</scope>
    <source>
        <strain evidence="4">1017</strain>
    </source>
</reference>
<keyword evidence="5" id="KW-1185">Reference proteome</keyword>
<dbReference type="AlphaFoldDB" id="A0A1Q5SP84"/>
<dbReference type="InterPro" id="IPR006528">
    <property type="entry name" value="Phage_head_morphogenesis_dom"/>
</dbReference>
<name>A0A1Q5SP84_9BACL</name>
<dbReference type="NCBIfam" id="TIGR01641">
    <property type="entry name" value="phageSPP1_gp7"/>
    <property type="match status" value="1"/>
</dbReference>
<evidence type="ECO:0000313" key="4">
    <source>
        <dbReference type="Proteomes" id="UP000186030"/>
    </source>
</evidence>
<accession>A0A1Q5SP84</accession>
<dbReference type="EMBL" id="MQMG01000055">
    <property type="protein sequence ID" value="OKO89746.1"/>
    <property type="molecule type" value="Genomic_DNA"/>
</dbReference>
<dbReference type="Proteomes" id="UP000186030">
    <property type="component" value="Unassembled WGS sequence"/>
</dbReference>